<reference evidence="3 4" key="1">
    <citation type="submission" date="2018-02" db="EMBL/GenBank/DDBJ databases">
        <title>Genome sequence of the basidiomycete white-rot fungus Phlebia centrifuga.</title>
        <authorList>
            <person name="Granchi Z."/>
            <person name="Peng M."/>
            <person name="de Vries R.P."/>
            <person name="Hilden K."/>
            <person name="Makela M.R."/>
            <person name="Grigoriev I."/>
            <person name="Riley R."/>
        </authorList>
    </citation>
    <scope>NUCLEOTIDE SEQUENCE [LARGE SCALE GENOMIC DNA]</scope>
    <source>
        <strain evidence="3 4">FBCC195</strain>
    </source>
</reference>
<dbReference type="EMBL" id="MLYV02001098">
    <property type="protein sequence ID" value="PSR73188.1"/>
    <property type="molecule type" value="Genomic_DNA"/>
</dbReference>
<feature type="non-terminal residue" evidence="3">
    <location>
        <position position="1"/>
    </location>
</feature>
<accession>A0A2R6NLQ6</accession>
<organism evidence="3 4">
    <name type="scientific">Hermanssonia centrifuga</name>
    <dbReference type="NCBI Taxonomy" id="98765"/>
    <lineage>
        <taxon>Eukaryota</taxon>
        <taxon>Fungi</taxon>
        <taxon>Dikarya</taxon>
        <taxon>Basidiomycota</taxon>
        <taxon>Agaricomycotina</taxon>
        <taxon>Agaricomycetes</taxon>
        <taxon>Polyporales</taxon>
        <taxon>Meruliaceae</taxon>
        <taxon>Hermanssonia</taxon>
    </lineage>
</organism>
<keyword evidence="1" id="KW-0175">Coiled coil</keyword>
<protein>
    <submittedName>
        <fullName evidence="3">Uncharacterized protein</fullName>
    </submittedName>
</protein>
<keyword evidence="4" id="KW-1185">Reference proteome</keyword>
<evidence type="ECO:0000313" key="3">
    <source>
        <dbReference type="EMBL" id="PSR73188.1"/>
    </source>
</evidence>
<evidence type="ECO:0000256" key="2">
    <source>
        <dbReference type="SAM" id="MobiDB-lite"/>
    </source>
</evidence>
<dbReference type="Proteomes" id="UP000186601">
    <property type="component" value="Unassembled WGS sequence"/>
</dbReference>
<sequence>TAPNPASPGATCSVSPALASALTSASTPNPGSTTMIDLTMDDIFSTVSIPSDHNVKDHLNNSDLFGLDKDQGDENKEQKQELAVGDYYDSDNELLVSTYLEQASLGLYMVSFDQIYRPWEHLRPVVRPNVDQLVKVFFKGGIKRNQWQNLMVGVLQSFGKYQQLPKIKSITSQALELPKDLKVTLLAGHHRYHAALQYQPETGPEKQLWLMRLYNPELLKNEKLLQYMALQDNHSRTERPTRTAELFQVWFTSITKSLASGTRLSTSINNLVGTDEYENWGQLAIHYKLPQLCLSLFAASPAVQYSWIPAYFERLTYGKAYHFWAYLLEFILEFWQKIGQSAPSLLEYDQIYSAVFSANSVTWPTARNLWNNQVERIKNLTSEPYDCFLGKITVNNKPFLGDMFYNPQVLTLTTTKKICTSIMKVTYQFLSLFQTEMIISKIKGKRSKPDAVFADVEHCLRATIWMEKQYSQGLTYWKLEDEGLLSTMQYQQQPLHRHFLGPDTQMEWESAEKSSLRNQKTIQQIADSNTRIKQLELEMEEAENHGPAEEQAVLRKPILQENIAKSPTADTFDELELNRMVEGAKKALSSTWSDLPNMGDPAIQTCLLSMLGDNVRQLLTKGLPNDTQDKVSKTRPLVPYVDIVLKRKRGPDSDNIPSQSKRTRGLPRSSD</sequence>
<evidence type="ECO:0000313" key="4">
    <source>
        <dbReference type="Proteomes" id="UP000186601"/>
    </source>
</evidence>
<comment type="caution">
    <text evidence="3">The sequence shown here is derived from an EMBL/GenBank/DDBJ whole genome shotgun (WGS) entry which is preliminary data.</text>
</comment>
<dbReference type="AlphaFoldDB" id="A0A2R6NLQ6"/>
<name>A0A2R6NLQ6_9APHY</name>
<evidence type="ECO:0000256" key="1">
    <source>
        <dbReference type="SAM" id="Coils"/>
    </source>
</evidence>
<feature type="region of interest" description="Disordered" evidence="2">
    <location>
        <begin position="646"/>
        <end position="671"/>
    </location>
</feature>
<feature type="coiled-coil region" evidence="1">
    <location>
        <begin position="518"/>
        <end position="552"/>
    </location>
</feature>
<gene>
    <name evidence="3" type="ORF">PHLCEN_2v10951</name>
</gene>
<proteinExistence type="predicted"/>